<dbReference type="Proteomes" id="UP000434223">
    <property type="component" value="Unassembled WGS sequence"/>
</dbReference>
<gene>
    <name evidence="2" type="ORF">CE91St55_56660</name>
    <name evidence="3" type="ORF">GNE07_01605</name>
</gene>
<evidence type="ECO:0000313" key="5">
    <source>
        <dbReference type="Proteomes" id="UP001055091"/>
    </source>
</evidence>
<dbReference type="Gene3D" id="2.40.50.1020">
    <property type="entry name" value="LytTr DNA-binding domain"/>
    <property type="match status" value="1"/>
</dbReference>
<reference evidence="2" key="2">
    <citation type="submission" date="2022-01" db="EMBL/GenBank/DDBJ databases">
        <title>Novel bile acid biosynthetic pathways are enriched in the microbiome of centenarians.</title>
        <authorList>
            <person name="Sato Y."/>
            <person name="Atarashi K."/>
            <person name="Plichta R.D."/>
            <person name="Arai Y."/>
            <person name="Sasajima S."/>
            <person name="Kearney M.S."/>
            <person name="Suda W."/>
            <person name="Takeshita K."/>
            <person name="Sasaki T."/>
            <person name="Okamoto S."/>
            <person name="Skelly N.A."/>
            <person name="Okamura Y."/>
            <person name="Vlamakis H."/>
            <person name="Li Y."/>
            <person name="Tanoue T."/>
            <person name="Takei H."/>
            <person name="Nittono H."/>
            <person name="Narushima S."/>
            <person name="Irie J."/>
            <person name="Itoh H."/>
            <person name="Moriya K."/>
            <person name="Sugiura Y."/>
            <person name="Suematsu M."/>
            <person name="Moritoki N."/>
            <person name="Shibata S."/>
            <person name="Littman R.D."/>
            <person name="Fischbach A.M."/>
            <person name="Uwamino Y."/>
            <person name="Inoue T."/>
            <person name="Honda A."/>
            <person name="Hattori M."/>
            <person name="Murai T."/>
            <person name="Xavier J.R."/>
            <person name="Hirose N."/>
            <person name="Honda K."/>
        </authorList>
    </citation>
    <scope>NUCLEOTIDE SEQUENCE</scope>
    <source>
        <strain evidence="2">CE91-St55</strain>
    </source>
</reference>
<dbReference type="PANTHER" id="PTHR37299">
    <property type="entry name" value="TRANSCRIPTIONAL REGULATOR-RELATED"/>
    <property type="match status" value="1"/>
</dbReference>
<dbReference type="Pfam" id="PF04397">
    <property type="entry name" value="LytTR"/>
    <property type="match status" value="1"/>
</dbReference>
<sequence length="158" mass="18656">MQTLVRVVPGQEPEHAEFYVHQKDRAIERLVEYVEQERYHSILLTCYRGNEIVQLPESSICFIETVREKQLVHTDAEILEVKKRLYELERLLPPGFIRISKSVIMNMDRVTAYRPMVNGLMAASFPNNDIVYISRKYLKDVRSHIMEVRNERKSYGNV</sequence>
<dbReference type="RefSeq" id="WP_006775644.1">
    <property type="nucleotide sequence ID" value="NZ_BQNJ01000002.1"/>
</dbReference>
<organism evidence="2 5">
    <name type="scientific">Hungatella hathewayi</name>
    <dbReference type="NCBI Taxonomy" id="154046"/>
    <lineage>
        <taxon>Bacteria</taxon>
        <taxon>Bacillati</taxon>
        <taxon>Bacillota</taxon>
        <taxon>Clostridia</taxon>
        <taxon>Lachnospirales</taxon>
        <taxon>Lachnospiraceae</taxon>
        <taxon>Hungatella</taxon>
    </lineage>
</organism>
<feature type="domain" description="HTH LytTR-type" evidence="1">
    <location>
        <begin position="44"/>
        <end position="147"/>
    </location>
</feature>
<comment type="caution">
    <text evidence="2">The sequence shown here is derived from an EMBL/GenBank/DDBJ whole genome shotgun (WGS) entry which is preliminary data.</text>
</comment>
<dbReference type="EMBL" id="WNME01000001">
    <property type="protein sequence ID" value="MUB61778.1"/>
    <property type="molecule type" value="Genomic_DNA"/>
</dbReference>
<dbReference type="OrthoDB" id="9808614at2"/>
<evidence type="ECO:0000313" key="4">
    <source>
        <dbReference type="Proteomes" id="UP000434223"/>
    </source>
</evidence>
<dbReference type="AlphaFoldDB" id="A0A174KCY4"/>
<dbReference type="GeneID" id="93149636"/>
<dbReference type="PROSITE" id="PS50930">
    <property type="entry name" value="HTH_LYTTR"/>
    <property type="match status" value="1"/>
</dbReference>
<name>A0A174KCY4_9FIRM</name>
<dbReference type="InterPro" id="IPR046947">
    <property type="entry name" value="LytR-like"/>
</dbReference>
<dbReference type="GO" id="GO:0003677">
    <property type="term" value="F:DNA binding"/>
    <property type="evidence" value="ECO:0007669"/>
    <property type="project" value="InterPro"/>
</dbReference>
<evidence type="ECO:0000259" key="1">
    <source>
        <dbReference type="PROSITE" id="PS50930"/>
    </source>
</evidence>
<dbReference type="PANTHER" id="PTHR37299:SF4">
    <property type="entry name" value="TRANSCRIPTIONAL REGULATOR"/>
    <property type="match status" value="1"/>
</dbReference>
<evidence type="ECO:0000313" key="3">
    <source>
        <dbReference type="EMBL" id="MUB61778.1"/>
    </source>
</evidence>
<dbReference type="Proteomes" id="UP001055091">
    <property type="component" value="Unassembled WGS sequence"/>
</dbReference>
<proteinExistence type="predicted"/>
<protein>
    <submittedName>
        <fullName evidence="2">LytR family transcriptional regulator</fullName>
    </submittedName>
    <submittedName>
        <fullName evidence="3">LytTR family transcriptional regulator</fullName>
    </submittedName>
</protein>
<dbReference type="SMART" id="SM00850">
    <property type="entry name" value="LytTR"/>
    <property type="match status" value="1"/>
</dbReference>
<reference evidence="3 4" key="1">
    <citation type="submission" date="2019-09" db="EMBL/GenBank/DDBJ databases">
        <title>Draft genome sequencing of Hungatella hathewayi 123Y-2.</title>
        <authorList>
            <person name="Lv Q."/>
            <person name="Li S."/>
        </authorList>
    </citation>
    <scope>NUCLEOTIDE SEQUENCE [LARGE SCALE GENOMIC DNA]</scope>
    <source>
        <strain evidence="3 4">123Y-2</strain>
    </source>
</reference>
<dbReference type="GO" id="GO:0000156">
    <property type="term" value="F:phosphorelay response regulator activity"/>
    <property type="evidence" value="ECO:0007669"/>
    <property type="project" value="InterPro"/>
</dbReference>
<accession>A0A174KCY4</accession>
<evidence type="ECO:0000313" key="2">
    <source>
        <dbReference type="EMBL" id="GKH03685.1"/>
    </source>
</evidence>
<dbReference type="EMBL" id="BQNJ01000002">
    <property type="protein sequence ID" value="GKH03685.1"/>
    <property type="molecule type" value="Genomic_DNA"/>
</dbReference>
<dbReference type="InterPro" id="IPR007492">
    <property type="entry name" value="LytTR_DNA-bd_dom"/>
</dbReference>